<feature type="compositionally biased region" description="Basic and acidic residues" evidence="1">
    <location>
        <begin position="169"/>
        <end position="178"/>
    </location>
</feature>
<feature type="region of interest" description="Disordered" evidence="1">
    <location>
        <begin position="169"/>
        <end position="194"/>
    </location>
</feature>
<proteinExistence type="predicted"/>
<dbReference type="EMBL" id="CAJNOR010015209">
    <property type="protein sequence ID" value="CAF1681601.1"/>
    <property type="molecule type" value="Genomic_DNA"/>
</dbReference>
<gene>
    <name evidence="2" type="ORF">XAT740_LOCUS60676</name>
</gene>
<keyword evidence="3" id="KW-1185">Reference proteome</keyword>
<comment type="caution">
    <text evidence="2">The sequence shown here is derived from an EMBL/GenBank/DDBJ whole genome shotgun (WGS) entry which is preliminary data.</text>
</comment>
<dbReference type="AlphaFoldDB" id="A0A816H3J4"/>
<sequence>LVLVATLQSKIANGKSYDEIKEFSSSLSERRKRKFNLSRLRHQLRDITKELDTVDVHPSMGLMPAASSYFGIKENPLCSTLLAYTDSNNVKLVIKAFFSQYSANEVDIQLLDALNTFVKNVKPNYISSFASFAQDANFQWTDRDIVQKFLDSLKAWLLEDALLKKQEKEKKDKEHTIDSEDEIDRPATHQSRQKTTLESQFENFLKAIVADLEYWNKTIKPVNQLISNNKDYLARFGTPPSFEKSGFFSSVKSHTFGSSNDDKAIEQTQHLIKIYYLAKSLLVYNQKLYIINAMMLKEQGKYSSDIYFDDSNELEWFLTQQNHHPVPSDSNQCEVYMLKHDLACAPFRYLLSLHLNIKLCSYRQISFQTLKNVEILNRQASSCETLWLQNERPPIGIAPDEEFRILVAAQTSIVSKYEKVLTAEMQAQVKRDFSTRENIYTFTSFFPPPLHGAVIEWIENYINVTQDQSLLHLLYYRLWVDGCHLSLFELQFIFTSVSSLKTLHHCDMKYL</sequence>
<evidence type="ECO:0000313" key="2">
    <source>
        <dbReference type="EMBL" id="CAF1681601.1"/>
    </source>
</evidence>
<feature type="non-terminal residue" evidence="2">
    <location>
        <position position="511"/>
    </location>
</feature>
<organism evidence="2 3">
    <name type="scientific">Adineta ricciae</name>
    <name type="common">Rotifer</name>
    <dbReference type="NCBI Taxonomy" id="249248"/>
    <lineage>
        <taxon>Eukaryota</taxon>
        <taxon>Metazoa</taxon>
        <taxon>Spiralia</taxon>
        <taxon>Gnathifera</taxon>
        <taxon>Rotifera</taxon>
        <taxon>Eurotatoria</taxon>
        <taxon>Bdelloidea</taxon>
        <taxon>Adinetida</taxon>
        <taxon>Adinetidae</taxon>
        <taxon>Adineta</taxon>
    </lineage>
</organism>
<accession>A0A816H3J4</accession>
<name>A0A816H3J4_ADIRI</name>
<evidence type="ECO:0000256" key="1">
    <source>
        <dbReference type="SAM" id="MobiDB-lite"/>
    </source>
</evidence>
<reference evidence="2" key="1">
    <citation type="submission" date="2021-02" db="EMBL/GenBank/DDBJ databases">
        <authorList>
            <person name="Nowell W R."/>
        </authorList>
    </citation>
    <scope>NUCLEOTIDE SEQUENCE</scope>
</reference>
<evidence type="ECO:0000313" key="3">
    <source>
        <dbReference type="Proteomes" id="UP000663828"/>
    </source>
</evidence>
<dbReference type="Proteomes" id="UP000663828">
    <property type="component" value="Unassembled WGS sequence"/>
</dbReference>
<protein>
    <submittedName>
        <fullName evidence="2">Uncharacterized protein</fullName>
    </submittedName>
</protein>
<feature type="non-terminal residue" evidence="2">
    <location>
        <position position="1"/>
    </location>
</feature>